<evidence type="ECO:0000313" key="9">
    <source>
        <dbReference type="Proteomes" id="UP001179952"/>
    </source>
</evidence>
<keyword evidence="2 5" id="KW-0812">Transmembrane</keyword>
<evidence type="ECO:0000256" key="4">
    <source>
        <dbReference type="ARBA" id="ARBA00023136"/>
    </source>
</evidence>
<comment type="subcellular location">
    <subcellularLocation>
        <location evidence="1">Membrane</location>
        <topology evidence="1">Single-pass membrane protein</topology>
    </subcellularLocation>
</comment>
<name>A0AAV9BFG0_ACOGR</name>
<dbReference type="PANTHER" id="PTHR31415">
    <property type="entry name" value="OS05G0367900 PROTEIN"/>
    <property type="match status" value="1"/>
</dbReference>
<reference evidence="8" key="1">
    <citation type="journal article" date="2023" name="Nat. Commun.">
        <title>Diploid and tetraploid genomes of Acorus and the evolution of monocots.</title>
        <authorList>
            <person name="Ma L."/>
            <person name="Liu K.W."/>
            <person name="Li Z."/>
            <person name="Hsiao Y.Y."/>
            <person name="Qi Y."/>
            <person name="Fu T."/>
            <person name="Tang G.D."/>
            <person name="Zhang D."/>
            <person name="Sun W.H."/>
            <person name="Liu D.K."/>
            <person name="Li Y."/>
            <person name="Chen G.Z."/>
            <person name="Liu X.D."/>
            <person name="Liao X.Y."/>
            <person name="Jiang Y.T."/>
            <person name="Yu X."/>
            <person name="Hao Y."/>
            <person name="Huang J."/>
            <person name="Zhao X.W."/>
            <person name="Ke S."/>
            <person name="Chen Y.Y."/>
            <person name="Wu W.L."/>
            <person name="Hsu J.L."/>
            <person name="Lin Y.F."/>
            <person name="Huang M.D."/>
            <person name="Li C.Y."/>
            <person name="Huang L."/>
            <person name="Wang Z.W."/>
            <person name="Zhao X."/>
            <person name="Zhong W.Y."/>
            <person name="Peng D.H."/>
            <person name="Ahmad S."/>
            <person name="Lan S."/>
            <person name="Zhang J.S."/>
            <person name="Tsai W.C."/>
            <person name="Van de Peer Y."/>
            <person name="Liu Z.J."/>
        </authorList>
    </citation>
    <scope>NUCLEOTIDE SEQUENCE</scope>
    <source>
        <strain evidence="8">SCP</strain>
    </source>
</reference>
<evidence type="ECO:0000256" key="2">
    <source>
        <dbReference type="ARBA" id="ARBA00022692"/>
    </source>
</evidence>
<dbReference type="AlphaFoldDB" id="A0AAV9BFG0"/>
<dbReference type="PANTHER" id="PTHR31415:SF4">
    <property type="entry name" value="NDR1_HIN1-LIKE PROTEIN 3"/>
    <property type="match status" value="1"/>
</dbReference>
<proteinExistence type="predicted"/>
<reference evidence="8" key="2">
    <citation type="submission" date="2023-06" db="EMBL/GenBank/DDBJ databases">
        <authorList>
            <person name="Ma L."/>
            <person name="Liu K.-W."/>
            <person name="Li Z."/>
            <person name="Hsiao Y.-Y."/>
            <person name="Qi Y."/>
            <person name="Fu T."/>
            <person name="Tang G."/>
            <person name="Zhang D."/>
            <person name="Sun W.-H."/>
            <person name="Liu D.-K."/>
            <person name="Li Y."/>
            <person name="Chen G.-Z."/>
            <person name="Liu X.-D."/>
            <person name="Liao X.-Y."/>
            <person name="Jiang Y.-T."/>
            <person name="Yu X."/>
            <person name="Hao Y."/>
            <person name="Huang J."/>
            <person name="Zhao X.-W."/>
            <person name="Ke S."/>
            <person name="Chen Y.-Y."/>
            <person name="Wu W.-L."/>
            <person name="Hsu J.-L."/>
            <person name="Lin Y.-F."/>
            <person name="Huang M.-D."/>
            <person name="Li C.-Y."/>
            <person name="Huang L."/>
            <person name="Wang Z.-W."/>
            <person name="Zhao X."/>
            <person name="Zhong W.-Y."/>
            <person name="Peng D.-H."/>
            <person name="Ahmad S."/>
            <person name="Lan S."/>
            <person name="Zhang J.-S."/>
            <person name="Tsai W.-C."/>
            <person name="Van De Peer Y."/>
            <person name="Liu Z.-J."/>
        </authorList>
    </citation>
    <scope>NUCLEOTIDE SEQUENCE</scope>
    <source>
        <strain evidence="8">SCP</strain>
        <tissue evidence="8">Leaves</tissue>
    </source>
</reference>
<accession>A0AAV9BFG0</accession>
<dbReference type="GO" id="GO:0098542">
    <property type="term" value="P:defense response to other organism"/>
    <property type="evidence" value="ECO:0007669"/>
    <property type="project" value="InterPro"/>
</dbReference>
<comment type="caution">
    <text evidence="8">The sequence shown here is derived from an EMBL/GenBank/DDBJ whole genome shotgun (WGS) entry which is preliminary data.</text>
</comment>
<dbReference type="Pfam" id="PF03168">
    <property type="entry name" value="LEA_2"/>
    <property type="match status" value="1"/>
</dbReference>
<dbReference type="InterPro" id="IPR044839">
    <property type="entry name" value="NDR1-like"/>
</dbReference>
<feature type="transmembrane region" description="Helical" evidence="5">
    <location>
        <begin position="45"/>
        <end position="64"/>
    </location>
</feature>
<keyword evidence="9" id="KW-1185">Reference proteome</keyword>
<feature type="domain" description="Late embryogenesis abundant protein LEA-2 subgroup" evidence="6">
    <location>
        <begin position="97"/>
        <end position="195"/>
    </location>
</feature>
<sequence length="220" mass="25028">MADTKQPQLNGAYYGPPIPPPARSYHRPGRGSDCGCCLLCTLFKFILSIVIIIGIIVLVLWLVLRPNKVKVYVTDATLSEFNLTGTNTLNYNLTMDVMVRNPNKKVGIYYDWIEARAFYDGERFAYDTLPTFYQGHKNTTMLYPTFDGQSLAVGSGMQGRFNTEKNDGFYNIDVNIYARVRFKVWWFKTNKYSPKAKCHLRLPLGAASNGFTETRCDVDI</sequence>
<evidence type="ECO:0000313" key="8">
    <source>
        <dbReference type="EMBL" id="KAK1275193.1"/>
    </source>
</evidence>
<dbReference type="Proteomes" id="UP001179952">
    <property type="component" value="Unassembled WGS sequence"/>
</dbReference>
<dbReference type="EMBL" id="JAUJYN010000003">
    <property type="protein sequence ID" value="KAK1275192.1"/>
    <property type="molecule type" value="Genomic_DNA"/>
</dbReference>
<dbReference type="InterPro" id="IPR004864">
    <property type="entry name" value="LEA_2"/>
</dbReference>
<keyword evidence="4 5" id="KW-0472">Membrane</keyword>
<dbReference type="GO" id="GO:0009506">
    <property type="term" value="C:plasmodesma"/>
    <property type="evidence" value="ECO:0007669"/>
    <property type="project" value="TreeGrafter"/>
</dbReference>
<gene>
    <name evidence="8" type="ORF">QJS04_geneDACA011696</name>
    <name evidence="7" type="ORF">QJS04_geneDACA011697</name>
</gene>
<evidence type="ECO:0000256" key="1">
    <source>
        <dbReference type="ARBA" id="ARBA00004167"/>
    </source>
</evidence>
<dbReference type="GO" id="GO:0005886">
    <property type="term" value="C:plasma membrane"/>
    <property type="evidence" value="ECO:0007669"/>
    <property type="project" value="TreeGrafter"/>
</dbReference>
<organism evidence="8 9">
    <name type="scientific">Acorus gramineus</name>
    <name type="common">Dwarf sweet flag</name>
    <dbReference type="NCBI Taxonomy" id="55184"/>
    <lineage>
        <taxon>Eukaryota</taxon>
        <taxon>Viridiplantae</taxon>
        <taxon>Streptophyta</taxon>
        <taxon>Embryophyta</taxon>
        <taxon>Tracheophyta</taxon>
        <taxon>Spermatophyta</taxon>
        <taxon>Magnoliopsida</taxon>
        <taxon>Liliopsida</taxon>
        <taxon>Acoraceae</taxon>
        <taxon>Acorus</taxon>
    </lineage>
</organism>
<evidence type="ECO:0000259" key="6">
    <source>
        <dbReference type="Pfam" id="PF03168"/>
    </source>
</evidence>
<evidence type="ECO:0000256" key="3">
    <source>
        <dbReference type="ARBA" id="ARBA00022989"/>
    </source>
</evidence>
<evidence type="ECO:0000256" key="5">
    <source>
        <dbReference type="SAM" id="Phobius"/>
    </source>
</evidence>
<protein>
    <recommendedName>
        <fullName evidence="6">Late embryogenesis abundant protein LEA-2 subgroup domain-containing protein</fullName>
    </recommendedName>
</protein>
<dbReference type="EMBL" id="JAUJYN010000003">
    <property type="protein sequence ID" value="KAK1275193.1"/>
    <property type="molecule type" value="Genomic_DNA"/>
</dbReference>
<evidence type="ECO:0000313" key="7">
    <source>
        <dbReference type="EMBL" id="KAK1275192.1"/>
    </source>
</evidence>
<keyword evidence="3 5" id="KW-1133">Transmembrane helix</keyword>